<dbReference type="AlphaFoldDB" id="A0A382IWA4"/>
<evidence type="ECO:0008006" key="2">
    <source>
        <dbReference type="Google" id="ProtNLM"/>
    </source>
</evidence>
<proteinExistence type="predicted"/>
<reference evidence="1" key="1">
    <citation type="submission" date="2018-05" db="EMBL/GenBank/DDBJ databases">
        <authorList>
            <person name="Lanie J.A."/>
            <person name="Ng W.-L."/>
            <person name="Kazmierczak K.M."/>
            <person name="Andrzejewski T.M."/>
            <person name="Davidsen T.M."/>
            <person name="Wayne K.J."/>
            <person name="Tettelin H."/>
            <person name="Glass J.I."/>
            <person name="Rusch D."/>
            <person name="Podicherti R."/>
            <person name="Tsui H.-C.T."/>
            <person name="Winkler M.E."/>
        </authorList>
    </citation>
    <scope>NUCLEOTIDE SEQUENCE</scope>
</reference>
<sequence length="114" mass="13539">MGYKGWALFVDCDFLFLKDPAEIFKQAQEQYAVMCVQHDYTPKATTKMDGKPQLQYPRKNWSSCVLYNCAHSRNAHLNLENLNSKDGLWHHRFSWIDDSEIGKLSHEWNWLTDW</sequence>
<name>A0A382IWA4_9ZZZZ</name>
<feature type="non-terminal residue" evidence="1">
    <location>
        <position position="114"/>
    </location>
</feature>
<dbReference type="PANTHER" id="PTHR35105">
    <property type="entry name" value="EXPRESSED PROTEIN"/>
    <property type="match status" value="1"/>
</dbReference>
<protein>
    <recommendedName>
        <fullName evidence="2">Nucleotide-diphospho-sugar transferase domain-containing protein</fullName>
    </recommendedName>
</protein>
<evidence type="ECO:0000313" key="1">
    <source>
        <dbReference type="EMBL" id="SVC03442.1"/>
    </source>
</evidence>
<gene>
    <name evidence="1" type="ORF">METZ01_LOCUS256296</name>
</gene>
<dbReference type="InterPro" id="IPR029044">
    <property type="entry name" value="Nucleotide-diphossugar_trans"/>
</dbReference>
<dbReference type="SUPFAM" id="SSF53448">
    <property type="entry name" value="Nucleotide-diphospho-sugar transferases"/>
    <property type="match status" value="1"/>
</dbReference>
<dbReference type="PANTHER" id="PTHR35105:SF2">
    <property type="entry name" value="PROTEIN CDI"/>
    <property type="match status" value="1"/>
</dbReference>
<organism evidence="1">
    <name type="scientific">marine metagenome</name>
    <dbReference type="NCBI Taxonomy" id="408172"/>
    <lineage>
        <taxon>unclassified sequences</taxon>
        <taxon>metagenomes</taxon>
        <taxon>ecological metagenomes</taxon>
    </lineage>
</organism>
<dbReference type="EMBL" id="UINC01069792">
    <property type="protein sequence ID" value="SVC03442.1"/>
    <property type="molecule type" value="Genomic_DNA"/>
</dbReference>
<accession>A0A382IWA4</accession>